<keyword evidence="7" id="KW-1185">Reference proteome</keyword>
<evidence type="ECO:0000313" key="6">
    <source>
        <dbReference type="EMBL" id="KAJ8932958.1"/>
    </source>
</evidence>
<dbReference type="Proteomes" id="UP001162156">
    <property type="component" value="Unassembled WGS sequence"/>
</dbReference>
<sequence length="106" mass="11719">MLCKTVEDKVLMLLANLYEIVPGTTDLRQATLKIQVNESIVHDDYSSETYNYDIAVLKADSGGALEQDGTLIGIVSWGQGCGEPDYPGVYTRVSYLRSWIRTNTGI</sequence>
<dbReference type="Pfam" id="PF00089">
    <property type="entry name" value="Trypsin"/>
    <property type="match status" value="1"/>
</dbReference>
<dbReference type="GO" id="GO:0006508">
    <property type="term" value="P:proteolysis"/>
    <property type="evidence" value="ECO:0007669"/>
    <property type="project" value="UniProtKB-KW"/>
</dbReference>
<dbReference type="AlphaFoldDB" id="A0AAV8X2H5"/>
<organism evidence="6 7">
    <name type="scientific">Rhamnusium bicolor</name>
    <dbReference type="NCBI Taxonomy" id="1586634"/>
    <lineage>
        <taxon>Eukaryota</taxon>
        <taxon>Metazoa</taxon>
        <taxon>Ecdysozoa</taxon>
        <taxon>Arthropoda</taxon>
        <taxon>Hexapoda</taxon>
        <taxon>Insecta</taxon>
        <taxon>Pterygota</taxon>
        <taxon>Neoptera</taxon>
        <taxon>Endopterygota</taxon>
        <taxon>Coleoptera</taxon>
        <taxon>Polyphaga</taxon>
        <taxon>Cucujiformia</taxon>
        <taxon>Chrysomeloidea</taxon>
        <taxon>Cerambycidae</taxon>
        <taxon>Lepturinae</taxon>
        <taxon>Rhagiini</taxon>
        <taxon>Rhamnusium</taxon>
    </lineage>
</organism>
<dbReference type="SUPFAM" id="SSF50494">
    <property type="entry name" value="Trypsin-like serine proteases"/>
    <property type="match status" value="1"/>
</dbReference>
<dbReference type="EMBL" id="JANEYF010003945">
    <property type="protein sequence ID" value="KAJ8932958.1"/>
    <property type="molecule type" value="Genomic_DNA"/>
</dbReference>
<feature type="domain" description="Peptidase S1" evidence="5">
    <location>
        <begin position="1"/>
        <end position="105"/>
    </location>
</feature>
<dbReference type="Gene3D" id="2.40.10.10">
    <property type="entry name" value="Trypsin-like serine proteases"/>
    <property type="match status" value="2"/>
</dbReference>
<dbReference type="InterPro" id="IPR050430">
    <property type="entry name" value="Peptidase_S1"/>
</dbReference>
<dbReference type="PANTHER" id="PTHR24276:SF98">
    <property type="entry name" value="FI18310P1-RELATED"/>
    <property type="match status" value="1"/>
</dbReference>
<dbReference type="PROSITE" id="PS50240">
    <property type="entry name" value="TRYPSIN_DOM"/>
    <property type="match status" value="1"/>
</dbReference>
<protein>
    <recommendedName>
        <fullName evidence="5">Peptidase S1 domain-containing protein</fullName>
    </recommendedName>
</protein>
<keyword evidence="2" id="KW-0378">Hydrolase</keyword>
<name>A0AAV8X2H5_9CUCU</name>
<keyword evidence="4" id="KW-1015">Disulfide bond</keyword>
<dbReference type="InterPro" id="IPR043504">
    <property type="entry name" value="Peptidase_S1_PA_chymotrypsin"/>
</dbReference>
<accession>A0AAV8X2H5</accession>
<dbReference type="InterPro" id="IPR009003">
    <property type="entry name" value="Peptidase_S1_PA"/>
</dbReference>
<proteinExistence type="predicted"/>
<keyword evidence="3" id="KW-0720">Serine protease</keyword>
<evidence type="ECO:0000313" key="7">
    <source>
        <dbReference type="Proteomes" id="UP001162156"/>
    </source>
</evidence>
<evidence type="ECO:0000256" key="1">
    <source>
        <dbReference type="ARBA" id="ARBA00022670"/>
    </source>
</evidence>
<evidence type="ECO:0000256" key="3">
    <source>
        <dbReference type="ARBA" id="ARBA00022825"/>
    </source>
</evidence>
<dbReference type="InterPro" id="IPR001254">
    <property type="entry name" value="Trypsin_dom"/>
</dbReference>
<evidence type="ECO:0000256" key="2">
    <source>
        <dbReference type="ARBA" id="ARBA00022801"/>
    </source>
</evidence>
<reference evidence="6" key="1">
    <citation type="journal article" date="2023" name="Insect Mol. Biol.">
        <title>Genome sequencing provides insights into the evolution of gene families encoding plant cell wall-degrading enzymes in longhorned beetles.</title>
        <authorList>
            <person name="Shin N.R."/>
            <person name="Okamura Y."/>
            <person name="Kirsch R."/>
            <person name="Pauchet Y."/>
        </authorList>
    </citation>
    <scope>NUCLEOTIDE SEQUENCE</scope>
    <source>
        <strain evidence="6">RBIC_L_NR</strain>
    </source>
</reference>
<dbReference type="GO" id="GO:0004252">
    <property type="term" value="F:serine-type endopeptidase activity"/>
    <property type="evidence" value="ECO:0007669"/>
    <property type="project" value="InterPro"/>
</dbReference>
<keyword evidence="1" id="KW-0645">Protease</keyword>
<gene>
    <name evidence="6" type="ORF">NQ314_014337</name>
</gene>
<evidence type="ECO:0000256" key="4">
    <source>
        <dbReference type="ARBA" id="ARBA00023157"/>
    </source>
</evidence>
<evidence type="ECO:0000259" key="5">
    <source>
        <dbReference type="PROSITE" id="PS50240"/>
    </source>
</evidence>
<comment type="caution">
    <text evidence="6">The sequence shown here is derived from an EMBL/GenBank/DDBJ whole genome shotgun (WGS) entry which is preliminary data.</text>
</comment>
<dbReference type="PANTHER" id="PTHR24276">
    <property type="entry name" value="POLYSERASE-RELATED"/>
    <property type="match status" value="1"/>
</dbReference>